<evidence type="ECO:0000256" key="1">
    <source>
        <dbReference type="ARBA" id="ARBA00001974"/>
    </source>
</evidence>
<keyword evidence="5" id="KW-0503">Monooxygenase</keyword>
<protein>
    <recommendedName>
        <fullName evidence="7">FAD-binding domain-containing protein</fullName>
    </recommendedName>
</protein>
<keyword evidence="4" id="KW-0560">Oxidoreductase</keyword>
<feature type="chain" id="PRO_5047090508" description="FAD-binding domain-containing protein" evidence="6">
    <location>
        <begin position="24"/>
        <end position="393"/>
    </location>
</feature>
<comment type="cofactor">
    <cofactor evidence="1">
        <name>FAD</name>
        <dbReference type="ChEBI" id="CHEBI:57692"/>
    </cofactor>
</comment>
<evidence type="ECO:0000256" key="3">
    <source>
        <dbReference type="ARBA" id="ARBA00022827"/>
    </source>
</evidence>
<sequence length="393" mass="43155">MTHTSPTLPVIILGAGMVGLTLAQALKKAGIPYEVYERDSAADTEKGRGWALTVHWALSALEECLPAELFNRLEDIQVDPTLDDSRRFCFLDLSTAVPKYVIPPSKRLRVNRRLLGNLLGEGIDINYNKTLSSFHVYPENSESVTVTFTDGTATTGSLLVGTDGRNSKTRRLLLGEEVGALNPLPVRSIGATITMTPEQFAPIREIDPLLFQGSHPETGVYMWFSLVSSPAINGSKDTPNPFYEGQLIQSWLYTSEKDAVPETDAERLALFKGNAQHFQRRLREAIDTLPEDSKVLHIKLVDWVPVDWDNRDGRVTLAGDAAHAMTSYRGEAFNHGVADAAVLARNIIAAWRDPGVVGRIGDAPDSPIVSKRAKVAREARDTKARAKLSEVTV</sequence>
<keyword evidence="9" id="KW-1185">Reference proteome</keyword>
<name>A0ABR4GV90_9EURO</name>
<evidence type="ECO:0000256" key="5">
    <source>
        <dbReference type="ARBA" id="ARBA00023033"/>
    </source>
</evidence>
<dbReference type="InterPro" id="IPR002938">
    <property type="entry name" value="FAD-bd"/>
</dbReference>
<keyword evidence="3" id="KW-0274">FAD</keyword>
<evidence type="ECO:0000313" key="9">
    <source>
        <dbReference type="Proteomes" id="UP001610334"/>
    </source>
</evidence>
<evidence type="ECO:0000313" key="8">
    <source>
        <dbReference type="EMBL" id="KAL2802926.1"/>
    </source>
</evidence>
<keyword evidence="6" id="KW-0732">Signal</keyword>
<evidence type="ECO:0000256" key="4">
    <source>
        <dbReference type="ARBA" id="ARBA00023002"/>
    </source>
</evidence>
<dbReference type="Proteomes" id="UP001610334">
    <property type="component" value="Unassembled WGS sequence"/>
</dbReference>
<evidence type="ECO:0000259" key="7">
    <source>
        <dbReference type="Pfam" id="PF01494"/>
    </source>
</evidence>
<reference evidence="8 9" key="1">
    <citation type="submission" date="2024-07" db="EMBL/GenBank/DDBJ databases">
        <title>Section-level genome sequencing and comparative genomics of Aspergillus sections Usti and Cavernicolus.</title>
        <authorList>
            <consortium name="Lawrence Berkeley National Laboratory"/>
            <person name="Nybo J.L."/>
            <person name="Vesth T.C."/>
            <person name="Theobald S."/>
            <person name="Frisvad J.C."/>
            <person name="Larsen T.O."/>
            <person name="Kjaerboelling I."/>
            <person name="Rothschild-Mancinelli K."/>
            <person name="Lyhne E.K."/>
            <person name="Kogle M.E."/>
            <person name="Barry K."/>
            <person name="Clum A."/>
            <person name="Na H."/>
            <person name="Ledsgaard L."/>
            <person name="Lin J."/>
            <person name="Lipzen A."/>
            <person name="Kuo A."/>
            <person name="Riley R."/>
            <person name="Mondo S."/>
            <person name="Labutti K."/>
            <person name="Haridas S."/>
            <person name="Pangalinan J."/>
            <person name="Salamov A.A."/>
            <person name="Simmons B.A."/>
            <person name="Magnuson J.K."/>
            <person name="Chen J."/>
            <person name="Drula E."/>
            <person name="Henrissat B."/>
            <person name="Wiebenga A."/>
            <person name="Lubbers R.J."/>
            <person name="Gomes A.C."/>
            <person name="Makela M.R."/>
            <person name="Stajich J."/>
            <person name="Grigoriev I.V."/>
            <person name="Mortensen U.H."/>
            <person name="De Vries R.P."/>
            <person name="Baker S.E."/>
            <person name="Andersen M.R."/>
        </authorList>
    </citation>
    <scope>NUCLEOTIDE SEQUENCE [LARGE SCALE GENOMIC DNA]</scope>
    <source>
        <strain evidence="8 9">CBS 588.65</strain>
    </source>
</reference>
<proteinExistence type="predicted"/>
<feature type="domain" description="FAD-binding" evidence="7">
    <location>
        <begin position="8"/>
        <end position="352"/>
    </location>
</feature>
<dbReference type="PRINTS" id="PR00420">
    <property type="entry name" value="RNGMNOXGNASE"/>
</dbReference>
<dbReference type="Pfam" id="PF01494">
    <property type="entry name" value="FAD_binding_3"/>
    <property type="match status" value="1"/>
</dbReference>
<keyword evidence="2" id="KW-0285">Flavoprotein</keyword>
<dbReference type="EMBL" id="JBFXLT010000157">
    <property type="protein sequence ID" value="KAL2802926.1"/>
    <property type="molecule type" value="Genomic_DNA"/>
</dbReference>
<dbReference type="SUPFAM" id="SSF51905">
    <property type="entry name" value="FAD/NAD(P)-binding domain"/>
    <property type="match status" value="1"/>
</dbReference>
<feature type="signal peptide" evidence="6">
    <location>
        <begin position="1"/>
        <end position="23"/>
    </location>
</feature>
<accession>A0ABR4GV90</accession>
<dbReference type="Gene3D" id="3.50.50.60">
    <property type="entry name" value="FAD/NAD(P)-binding domain"/>
    <property type="match status" value="1"/>
</dbReference>
<gene>
    <name evidence="8" type="ORF">BJX63DRAFT_425673</name>
</gene>
<dbReference type="PANTHER" id="PTHR47178:SF1">
    <property type="entry name" value="FAD-BINDING DOMAIN-CONTAINING PROTEIN-RELATED"/>
    <property type="match status" value="1"/>
</dbReference>
<comment type="caution">
    <text evidence="8">The sequence shown here is derived from an EMBL/GenBank/DDBJ whole genome shotgun (WGS) entry which is preliminary data.</text>
</comment>
<dbReference type="InterPro" id="IPR036188">
    <property type="entry name" value="FAD/NAD-bd_sf"/>
</dbReference>
<evidence type="ECO:0000256" key="6">
    <source>
        <dbReference type="SAM" id="SignalP"/>
    </source>
</evidence>
<dbReference type="PANTHER" id="PTHR47178">
    <property type="entry name" value="MONOOXYGENASE, FAD-BINDING"/>
    <property type="match status" value="1"/>
</dbReference>
<organism evidence="8 9">
    <name type="scientific">Aspergillus granulosus</name>
    <dbReference type="NCBI Taxonomy" id="176169"/>
    <lineage>
        <taxon>Eukaryota</taxon>
        <taxon>Fungi</taxon>
        <taxon>Dikarya</taxon>
        <taxon>Ascomycota</taxon>
        <taxon>Pezizomycotina</taxon>
        <taxon>Eurotiomycetes</taxon>
        <taxon>Eurotiomycetidae</taxon>
        <taxon>Eurotiales</taxon>
        <taxon>Aspergillaceae</taxon>
        <taxon>Aspergillus</taxon>
        <taxon>Aspergillus subgen. Nidulantes</taxon>
    </lineage>
</organism>
<evidence type="ECO:0000256" key="2">
    <source>
        <dbReference type="ARBA" id="ARBA00022630"/>
    </source>
</evidence>